<evidence type="ECO:0000256" key="1">
    <source>
        <dbReference type="SAM" id="MobiDB-lite"/>
    </source>
</evidence>
<evidence type="ECO:0000313" key="3">
    <source>
        <dbReference type="Proteomes" id="UP000011668"/>
    </source>
</evidence>
<feature type="compositionally biased region" description="Low complexity" evidence="1">
    <location>
        <begin position="126"/>
        <end position="135"/>
    </location>
</feature>
<proteinExistence type="predicted"/>
<dbReference type="Proteomes" id="UP000011668">
    <property type="component" value="Unassembled WGS sequence"/>
</dbReference>
<feature type="region of interest" description="Disordered" evidence="1">
    <location>
        <begin position="104"/>
        <end position="141"/>
    </location>
</feature>
<comment type="caution">
    <text evidence="2">The sequence shown here is derived from an EMBL/GenBank/DDBJ whole genome shotgun (WGS) entry which is preliminary data.</text>
</comment>
<dbReference type="AlphaFoldDB" id="L8X6Q2"/>
<evidence type="ECO:0000313" key="2">
    <source>
        <dbReference type="EMBL" id="ELU44299.1"/>
    </source>
</evidence>
<gene>
    <name evidence="2" type="ORF">AG1IA_01675</name>
</gene>
<name>L8X6Q2_THACA</name>
<dbReference type="HOGENOM" id="CLU_1826600_0_0_1"/>
<keyword evidence="3" id="KW-1185">Reference proteome</keyword>
<reference evidence="2 3" key="1">
    <citation type="journal article" date="2013" name="Nat. Commun.">
        <title>The evolution and pathogenic mechanisms of the rice sheath blight pathogen.</title>
        <authorList>
            <person name="Zheng A."/>
            <person name="Lin R."/>
            <person name="Xu L."/>
            <person name="Qin P."/>
            <person name="Tang C."/>
            <person name="Ai P."/>
            <person name="Zhang D."/>
            <person name="Liu Y."/>
            <person name="Sun Z."/>
            <person name="Feng H."/>
            <person name="Wang Y."/>
            <person name="Chen Y."/>
            <person name="Liang X."/>
            <person name="Fu R."/>
            <person name="Li Q."/>
            <person name="Zhang J."/>
            <person name="Yu X."/>
            <person name="Xie Z."/>
            <person name="Ding L."/>
            <person name="Guan P."/>
            <person name="Tang J."/>
            <person name="Liang Y."/>
            <person name="Wang S."/>
            <person name="Deng Q."/>
            <person name="Li S."/>
            <person name="Zhu J."/>
            <person name="Wang L."/>
            <person name="Liu H."/>
            <person name="Li P."/>
        </authorList>
    </citation>
    <scope>NUCLEOTIDE SEQUENCE [LARGE SCALE GENOMIC DNA]</scope>
    <source>
        <strain evidence="3">AG-1 IA</strain>
    </source>
</reference>
<protein>
    <submittedName>
        <fullName evidence="2">Uncharacterized protein</fullName>
    </submittedName>
</protein>
<sequence>MEFMSYSIHMHVTCPTRQNSQCDILSRENHPSLRPCYQVAITLYPPRQLREREQSLKVSRASLRFRGISKRASLLFSRGGISLCMGLSLTLFGQKGVSWIMTDTQQQQNPALPAEEKEKRVGSGAGRASGRLPGLEDLAAR</sequence>
<organism evidence="2 3">
    <name type="scientific">Thanatephorus cucumeris (strain AG1-IA)</name>
    <name type="common">Rice sheath blight fungus</name>
    <name type="synonym">Rhizoctonia solani</name>
    <dbReference type="NCBI Taxonomy" id="983506"/>
    <lineage>
        <taxon>Eukaryota</taxon>
        <taxon>Fungi</taxon>
        <taxon>Dikarya</taxon>
        <taxon>Basidiomycota</taxon>
        <taxon>Agaricomycotina</taxon>
        <taxon>Agaricomycetes</taxon>
        <taxon>Cantharellales</taxon>
        <taxon>Ceratobasidiaceae</taxon>
        <taxon>Rhizoctonia</taxon>
        <taxon>Rhizoctonia solani AG-1</taxon>
    </lineage>
</organism>
<dbReference type="EMBL" id="AFRT01000359">
    <property type="protein sequence ID" value="ELU44299.1"/>
    <property type="molecule type" value="Genomic_DNA"/>
</dbReference>
<accession>L8X6Q2</accession>